<dbReference type="InterPro" id="IPR036322">
    <property type="entry name" value="WD40_repeat_dom_sf"/>
</dbReference>
<evidence type="ECO:0008006" key="8">
    <source>
        <dbReference type="Google" id="ProtNLM"/>
    </source>
</evidence>
<dbReference type="Proteomes" id="UP000078046">
    <property type="component" value="Unassembled WGS sequence"/>
</dbReference>
<keyword evidence="2" id="KW-0963">Cytoplasm</keyword>
<dbReference type="GO" id="GO:0005737">
    <property type="term" value="C:cytoplasm"/>
    <property type="evidence" value="ECO:0007669"/>
    <property type="project" value="UniProtKB-SubCell"/>
</dbReference>
<evidence type="ECO:0000313" key="6">
    <source>
        <dbReference type="EMBL" id="OAF69395.1"/>
    </source>
</evidence>
<reference evidence="6 7" key="1">
    <citation type="submission" date="2016-04" db="EMBL/GenBank/DDBJ databases">
        <title>The genome of Intoshia linei affirms orthonectids as highly simplified spiralians.</title>
        <authorList>
            <person name="Mikhailov K.V."/>
            <person name="Slusarev G.S."/>
            <person name="Nikitin M.A."/>
            <person name="Logacheva M.D."/>
            <person name="Penin A."/>
            <person name="Aleoshin V."/>
            <person name="Panchin Y.V."/>
        </authorList>
    </citation>
    <scope>NUCLEOTIDE SEQUENCE [LARGE SCALE GENOMIC DNA]</scope>
    <source>
        <strain evidence="6">Intl2013</strain>
        <tissue evidence="6">Whole animal</tissue>
    </source>
</reference>
<name>A0A177B550_9BILA</name>
<proteinExistence type="predicted"/>
<dbReference type="Gene3D" id="2.130.10.10">
    <property type="entry name" value="YVTN repeat-like/Quinoprotein amine dehydrogenase"/>
    <property type="match status" value="1"/>
</dbReference>
<keyword evidence="3" id="KW-0853">WD repeat</keyword>
<evidence type="ECO:0000256" key="5">
    <source>
        <dbReference type="ARBA" id="ARBA00023212"/>
    </source>
</evidence>
<keyword evidence="5" id="KW-0206">Cytoskeleton</keyword>
<comment type="caution">
    <text evidence="6">The sequence shown here is derived from an EMBL/GenBank/DDBJ whole genome shotgun (WGS) entry which is preliminary data.</text>
</comment>
<keyword evidence="7" id="KW-1185">Reference proteome</keyword>
<protein>
    <recommendedName>
        <fullName evidence="8">Actin-related protein 2/3 complex subunit 1A</fullName>
    </recommendedName>
</protein>
<comment type="subcellular location">
    <subcellularLocation>
        <location evidence="1">Cytoplasm</location>
    </subcellularLocation>
</comment>
<gene>
    <name evidence="6" type="ORF">A3Q56_02846</name>
</gene>
<dbReference type="AlphaFoldDB" id="A0A177B550"/>
<evidence type="ECO:0000256" key="2">
    <source>
        <dbReference type="ARBA" id="ARBA00022490"/>
    </source>
</evidence>
<sequence>MKKVENFCLLGWVNDIQFDGTGDKLVWVCNNSSISLVTSADPTAVRTLNFNALPLMSIMWKSNECIIGVGFDTCLYSFKVGNEIKMESTFDNESKGKCGKVSAMSHFKSLDTYAISPSAEGPNKNKHNSTIIEIRTYRGNTAKFSTISNEGKMIVWDTKV</sequence>
<dbReference type="GO" id="GO:0005885">
    <property type="term" value="C:Arp2/3 protein complex"/>
    <property type="evidence" value="ECO:0007669"/>
    <property type="project" value="InterPro"/>
</dbReference>
<dbReference type="PANTHER" id="PTHR10709:SF2">
    <property type="entry name" value="ACTIN-RELATED PROTEIN 2_3 COMPLEX SUBUNIT"/>
    <property type="match status" value="1"/>
</dbReference>
<evidence type="ECO:0000256" key="4">
    <source>
        <dbReference type="ARBA" id="ARBA00022737"/>
    </source>
</evidence>
<dbReference type="SUPFAM" id="SSF50978">
    <property type="entry name" value="WD40 repeat-like"/>
    <property type="match status" value="1"/>
</dbReference>
<dbReference type="InterPro" id="IPR017383">
    <property type="entry name" value="ARPC1"/>
</dbReference>
<dbReference type="EMBL" id="LWCA01000288">
    <property type="protein sequence ID" value="OAF69395.1"/>
    <property type="molecule type" value="Genomic_DNA"/>
</dbReference>
<dbReference type="GO" id="GO:0051015">
    <property type="term" value="F:actin filament binding"/>
    <property type="evidence" value="ECO:0007669"/>
    <property type="project" value="TreeGrafter"/>
</dbReference>
<dbReference type="PANTHER" id="PTHR10709">
    <property type="entry name" value="ACTIN-RELATED PROTEIN 2/3 COMPLEX SUBUNIT 1"/>
    <property type="match status" value="1"/>
</dbReference>
<evidence type="ECO:0000313" key="7">
    <source>
        <dbReference type="Proteomes" id="UP000078046"/>
    </source>
</evidence>
<accession>A0A177B550</accession>
<dbReference type="InterPro" id="IPR015943">
    <property type="entry name" value="WD40/YVTN_repeat-like_dom_sf"/>
</dbReference>
<organism evidence="6 7">
    <name type="scientific">Intoshia linei</name>
    <dbReference type="NCBI Taxonomy" id="1819745"/>
    <lineage>
        <taxon>Eukaryota</taxon>
        <taxon>Metazoa</taxon>
        <taxon>Spiralia</taxon>
        <taxon>Lophotrochozoa</taxon>
        <taxon>Mesozoa</taxon>
        <taxon>Orthonectida</taxon>
        <taxon>Rhopaluridae</taxon>
        <taxon>Intoshia</taxon>
    </lineage>
</organism>
<keyword evidence="4" id="KW-0677">Repeat</keyword>
<evidence type="ECO:0000256" key="1">
    <source>
        <dbReference type="ARBA" id="ARBA00004496"/>
    </source>
</evidence>
<evidence type="ECO:0000256" key="3">
    <source>
        <dbReference type="ARBA" id="ARBA00022574"/>
    </source>
</evidence>
<dbReference type="OrthoDB" id="406844at2759"/>
<dbReference type="GO" id="GO:0034314">
    <property type="term" value="P:Arp2/3 complex-mediated actin nucleation"/>
    <property type="evidence" value="ECO:0007669"/>
    <property type="project" value="InterPro"/>
</dbReference>